<evidence type="ECO:0000256" key="1">
    <source>
        <dbReference type="SAM" id="MobiDB-lite"/>
    </source>
</evidence>
<organism evidence="2">
    <name type="scientific">Fibrocapsa japonica</name>
    <dbReference type="NCBI Taxonomy" id="94617"/>
    <lineage>
        <taxon>Eukaryota</taxon>
        <taxon>Sar</taxon>
        <taxon>Stramenopiles</taxon>
        <taxon>Ochrophyta</taxon>
        <taxon>Raphidophyceae</taxon>
        <taxon>Chattonellales</taxon>
        <taxon>Chattonellaceae</taxon>
        <taxon>Fibrocapsa</taxon>
    </lineage>
</organism>
<dbReference type="EMBL" id="HBHR01018666">
    <property type="protein sequence ID" value="CAD9870018.1"/>
    <property type="molecule type" value="Transcribed_RNA"/>
</dbReference>
<feature type="region of interest" description="Disordered" evidence="1">
    <location>
        <begin position="286"/>
        <end position="316"/>
    </location>
</feature>
<dbReference type="Gene3D" id="1.25.70.10">
    <property type="entry name" value="Transcription termination factor 3, mitochondrial"/>
    <property type="match status" value="1"/>
</dbReference>
<dbReference type="InterPro" id="IPR038538">
    <property type="entry name" value="MTERF_sf"/>
</dbReference>
<gene>
    <name evidence="2" type="ORF">FJAP1339_LOCUS9418</name>
</gene>
<accession>A0A7S2Y3C8</accession>
<feature type="compositionally biased region" description="Basic residues" evidence="1">
    <location>
        <begin position="288"/>
        <end position="306"/>
    </location>
</feature>
<evidence type="ECO:0000313" key="2">
    <source>
        <dbReference type="EMBL" id="CAD9870018.1"/>
    </source>
</evidence>
<sequence length="316" mass="36197">MALLLAALRNGRARGGSVAALSYNFPAKSLIMGPVIRTFESHHMVPVKQEYQRLSFEDFRRIMEPIGYKKSMLRKIFHTEYFYRKKNKQLVEDTNANGSQALEWLHAKDLQLNKRRSKKCWCHILQRSPQQLEATYKQMVGLVSQGEDPEGFVKGAILDVPKLLTVDAGEAKEVLDTVSTELFLTPEDWNQMLRAETRLLMTGSEEYAEFKELMEVIGFNSPEEQGAALKKNPSLLANRLRRHLPYQIKQLKAAGALRDRGLAPEQRLEQILQGIEEGKAAREELKAAKKIKHQEKRERRRLRREARKAMAEASAG</sequence>
<protein>
    <submittedName>
        <fullName evidence="2">Uncharacterized protein</fullName>
    </submittedName>
</protein>
<dbReference type="AlphaFoldDB" id="A0A7S2Y3C8"/>
<name>A0A7S2Y3C8_9STRA</name>
<reference evidence="2" key="1">
    <citation type="submission" date="2021-01" db="EMBL/GenBank/DDBJ databases">
        <authorList>
            <person name="Corre E."/>
            <person name="Pelletier E."/>
            <person name="Niang G."/>
            <person name="Scheremetjew M."/>
            <person name="Finn R."/>
            <person name="Kale V."/>
            <person name="Holt S."/>
            <person name="Cochrane G."/>
            <person name="Meng A."/>
            <person name="Brown T."/>
            <person name="Cohen L."/>
        </authorList>
    </citation>
    <scope>NUCLEOTIDE SEQUENCE</scope>
    <source>
        <strain evidence="2">CCMP1661</strain>
    </source>
</reference>
<proteinExistence type="predicted"/>